<dbReference type="STRING" id="36022.A0A061BBX7"/>
<reference evidence="4" key="3">
    <citation type="submission" date="2017-01" db="EMBL/GenBank/DDBJ databases">
        <authorList>
            <person name="Mah S.A."/>
            <person name="Swanson W.J."/>
            <person name="Moy G.W."/>
            <person name="Vacquier V.D."/>
        </authorList>
    </citation>
    <scope>NUCLEOTIDE SEQUENCE [LARGE SCALE GENOMIC DNA]</scope>
    <source>
        <strain evidence="4">65</strain>
    </source>
</reference>
<evidence type="ECO:0000313" key="3">
    <source>
        <dbReference type="EMBL" id="CDR44434.1"/>
    </source>
</evidence>
<evidence type="ECO:0000256" key="1">
    <source>
        <dbReference type="SAM" id="MobiDB-lite"/>
    </source>
</evidence>
<dbReference type="OMA" id="IPIFFQQ"/>
<dbReference type="PANTHER" id="PTHR45662:SF7">
    <property type="entry name" value="SACI DOMAIN PROTEIN (AFU_ORTHOLOGUE AFUA_1G15890)"/>
    <property type="match status" value="1"/>
</dbReference>
<feature type="region of interest" description="Disordered" evidence="1">
    <location>
        <begin position="135"/>
        <end position="165"/>
    </location>
</feature>
<dbReference type="GO" id="GO:0005783">
    <property type="term" value="C:endoplasmic reticulum"/>
    <property type="evidence" value="ECO:0007669"/>
    <property type="project" value="TreeGrafter"/>
</dbReference>
<dbReference type="InterPro" id="IPR002013">
    <property type="entry name" value="SAC_dom"/>
</dbReference>
<sequence length="886" mass="100671">MVSPPAPASSSPSDAPPPQDIAASDDTKITLALHRTGISIETDYGSTKYFIDFQTTKTTEVQSPLETPLGSLRAVGIIGCVELGPGYLVLITQQEQSFEHKGNTIWNIKKALVVPLKLILARDIFGAPDLGPSRDSLSSESELSSLNKENQLGSSSCPSPLPTPLSTLTTQINRQKDMLFSKAGVYINDIKSNASLSLSNQRVNKLNYDELDDVSSNEEVPPDNSSFKLNRSITIKGAPKLGKQNKPLAFLERAKVRKYDSLYLDSHISSEMLLKFERQLERFYSTGDFYYSDQLDITREISFVNEQMTTAHDDTPNSFFFNEIITHNLPSQLRIPIIQGFVRALSVDLTQYEDIRQGQLLLISKRSTKRAGSRYLRRGIDDEGNVANFVLTSQFLIVDEYMPNRSLFTRFDILRGSIPIFFQQDPSKLKPVPYLTRPVEKCETPFKKHFEGLKESYGDVACINLVEKSKKEAVIGDSYQTLCEKNGVVFDWFDFHDVCKKMKFGNVVKLLDEKLEFGQRSMTVEQYLVECGWVDSLCEKTQSGVLRVNCVDCLDRTNLVQKFLSEFILEKYILQKYCLVVPPEFQHQYNNLWADNGDFISRQYSSTNALKGDYTRTAKRNYKGLFTDAYLTLSRYYSGYISDYFKQCFIDYLLGHQKESIFEEFESTLNVLDPNEISENLNKKNSTLQQIIEQMNFDNELILIGSWPGFTSPMAPNVLKVKNGLKTVSFFITSKKLFIVDFDDNRSEIRQTVVIDIADIKHLEYGTYILSTHNSISSNPKRNVGLKIFTDKGTRATAVSPSASPNPNPRRSLDSMHEFDDAGKYDYFTIKFPQDMDYTKVKYIIDLLSKTCHSSTLENRDIMTSTEASANVFGLLEHRFKKMVWG</sequence>
<dbReference type="Proteomes" id="UP000189513">
    <property type="component" value="Unassembled WGS sequence"/>
</dbReference>
<dbReference type="Pfam" id="PF02383">
    <property type="entry name" value="Syja_N"/>
    <property type="match status" value="1"/>
</dbReference>
<reference evidence="5" key="2">
    <citation type="journal article" date="2017" name="Genome Announc.">
        <title>Genome sequences of Cyberlindnera fabianii 65, Pichia kudriavzevii 129, and Saccharomyces cerevisiae 131 isolated from fermented masau fruits in Zimbabwe.</title>
        <authorList>
            <person name="van Rijswijck I.M.H."/>
            <person name="Derks M.F.L."/>
            <person name="Abee T."/>
            <person name="de Ridder D."/>
            <person name="Smid E.J."/>
        </authorList>
    </citation>
    <scope>NUCLEOTIDE SEQUENCE [LARGE SCALE GENOMIC DNA]</scope>
    <source>
        <strain evidence="5">65</strain>
    </source>
</reference>
<name>A0A061BBX7_CYBFA</name>
<dbReference type="InterPro" id="IPR022158">
    <property type="entry name" value="Inositol_phosphatase"/>
</dbReference>
<gene>
    <name evidence="4" type="ORF">BON22_3909</name>
    <name evidence="3" type="ORF">CYFA0S_14e02674g</name>
</gene>
<keyword evidence="5" id="KW-1185">Reference proteome</keyword>
<feature type="compositionally biased region" description="Low complexity" evidence="1">
    <location>
        <begin position="136"/>
        <end position="165"/>
    </location>
</feature>
<dbReference type="GO" id="GO:0043812">
    <property type="term" value="F:phosphatidylinositol-4-phosphate phosphatase activity"/>
    <property type="evidence" value="ECO:0007669"/>
    <property type="project" value="TreeGrafter"/>
</dbReference>
<feature type="region of interest" description="Disordered" evidence="1">
    <location>
        <begin position="1"/>
        <end position="22"/>
    </location>
</feature>
<dbReference type="OrthoDB" id="405996at2759"/>
<evidence type="ECO:0000259" key="2">
    <source>
        <dbReference type="PROSITE" id="PS50275"/>
    </source>
</evidence>
<proteinExistence type="predicted"/>
<dbReference type="PROSITE" id="PS50275">
    <property type="entry name" value="SAC"/>
    <property type="match status" value="1"/>
</dbReference>
<dbReference type="Pfam" id="PF12456">
    <property type="entry name" value="hSac2"/>
    <property type="match status" value="1"/>
</dbReference>
<organism evidence="3">
    <name type="scientific">Cyberlindnera fabianii</name>
    <name type="common">Yeast</name>
    <name type="synonym">Hansenula fabianii</name>
    <dbReference type="NCBI Taxonomy" id="36022"/>
    <lineage>
        <taxon>Eukaryota</taxon>
        <taxon>Fungi</taxon>
        <taxon>Dikarya</taxon>
        <taxon>Ascomycota</taxon>
        <taxon>Saccharomycotina</taxon>
        <taxon>Saccharomycetes</taxon>
        <taxon>Phaffomycetales</taxon>
        <taxon>Phaffomycetaceae</taxon>
        <taxon>Cyberlindnera</taxon>
    </lineage>
</organism>
<dbReference type="VEuPathDB" id="FungiDB:BON22_3909"/>
<dbReference type="GO" id="GO:0034593">
    <property type="term" value="F:phosphatidylinositol bisphosphate phosphatase activity"/>
    <property type="evidence" value="ECO:0007669"/>
    <property type="project" value="UniProtKB-ARBA"/>
</dbReference>
<dbReference type="PANTHER" id="PTHR45662">
    <property type="entry name" value="PHOSPHATIDYLINOSITIDE PHOSPHATASE SAC1"/>
    <property type="match status" value="1"/>
</dbReference>
<protein>
    <submittedName>
        <fullName evidence="3">CYFA0S14e02674g1_1</fullName>
    </submittedName>
    <submittedName>
        <fullName evidence="4">Phosphatidylinositide phosphatase SAC2</fullName>
    </submittedName>
</protein>
<dbReference type="GO" id="GO:0046856">
    <property type="term" value="P:phosphatidylinositol dephosphorylation"/>
    <property type="evidence" value="ECO:0007669"/>
    <property type="project" value="TreeGrafter"/>
</dbReference>
<reference evidence="3" key="1">
    <citation type="journal article" date="2014" name="Genome Announc.">
        <title>Genome sequence of the yeast Cyberlindnera fabianii (Hansenula fabianii).</title>
        <authorList>
            <person name="Freel K.C."/>
            <person name="Sarilar V."/>
            <person name="Neuveglise C."/>
            <person name="Devillers H."/>
            <person name="Friedrich A."/>
            <person name="Schacherer J."/>
        </authorList>
    </citation>
    <scope>NUCLEOTIDE SEQUENCE</scope>
    <source>
        <strain evidence="3">YJS4271</strain>
    </source>
</reference>
<accession>A0A061BBX7</accession>
<feature type="domain" description="SAC" evidence="2">
    <location>
        <begin position="280"/>
        <end position="606"/>
    </location>
</feature>
<dbReference type="AlphaFoldDB" id="A0A061BBX7"/>
<dbReference type="EMBL" id="LK052899">
    <property type="protein sequence ID" value="CDR44434.1"/>
    <property type="molecule type" value="Genomic_DNA"/>
</dbReference>
<evidence type="ECO:0000313" key="5">
    <source>
        <dbReference type="Proteomes" id="UP000189513"/>
    </source>
</evidence>
<evidence type="ECO:0000313" key="4">
    <source>
        <dbReference type="EMBL" id="ONH66270.1"/>
    </source>
</evidence>
<dbReference type="EMBL" id="MPUK01000008">
    <property type="protein sequence ID" value="ONH66270.1"/>
    <property type="molecule type" value="Genomic_DNA"/>
</dbReference>